<keyword evidence="8" id="KW-0408">Iron</keyword>
<dbReference type="EC" id="2.8.4.3" evidence="10"/>
<keyword evidence="4" id="KW-0963">Cytoplasm</keyword>
<evidence type="ECO:0000256" key="12">
    <source>
        <dbReference type="ARBA" id="ARBA00080698"/>
    </source>
</evidence>
<keyword evidence="7" id="KW-0479">Metal-binding</keyword>
<proteinExistence type="predicted"/>
<comment type="cofactor">
    <cofactor evidence="1">
        <name>[4Fe-4S] cluster</name>
        <dbReference type="ChEBI" id="CHEBI:49883"/>
    </cofactor>
</comment>
<dbReference type="NCBIfam" id="TIGR01574">
    <property type="entry name" value="miaB-methiolase"/>
    <property type="match status" value="1"/>
</dbReference>
<dbReference type="InterPro" id="IPR013848">
    <property type="entry name" value="Methylthiotransferase_N"/>
</dbReference>
<gene>
    <name evidence="17" type="ORF">HELGO_WM11591</name>
</gene>
<dbReference type="SFLD" id="SFLDF00273">
    <property type="entry name" value="(dimethylallyl)adenosine_tRNA"/>
    <property type="match status" value="1"/>
</dbReference>
<dbReference type="GO" id="GO:0051539">
    <property type="term" value="F:4 iron, 4 sulfur cluster binding"/>
    <property type="evidence" value="ECO:0007669"/>
    <property type="project" value="UniProtKB-KW"/>
</dbReference>
<evidence type="ECO:0000256" key="6">
    <source>
        <dbReference type="ARBA" id="ARBA00022691"/>
    </source>
</evidence>
<dbReference type="InterPro" id="IPR038135">
    <property type="entry name" value="Methylthiotransferase_N_sf"/>
</dbReference>
<dbReference type="PROSITE" id="PS50926">
    <property type="entry name" value="TRAM"/>
    <property type="match status" value="1"/>
</dbReference>
<evidence type="ECO:0000256" key="10">
    <source>
        <dbReference type="ARBA" id="ARBA00033765"/>
    </source>
</evidence>
<dbReference type="SFLD" id="SFLDS00029">
    <property type="entry name" value="Radical_SAM"/>
    <property type="match status" value="1"/>
</dbReference>
<dbReference type="CDD" id="cd01335">
    <property type="entry name" value="Radical_SAM"/>
    <property type="match status" value="1"/>
</dbReference>
<feature type="domain" description="MTTase N-terminal" evidence="15">
    <location>
        <begin position="6"/>
        <end position="121"/>
    </location>
</feature>
<dbReference type="FunFam" id="3.80.30.20:FF:000001">
    <property type="entry name" value="tRNA-2-methylthio-N(6)-dimethylallyladenosine synthase 2"/>
    <property type="match status" value="1"/>
</dbReference>
<evidence type="ECO:0000256" key="13">
    <source>
        <dbReference type="ARBA" id="ARBA00081141"/>
    </source>
</evidence>
<keyword evidence="3" id="KW-0004">4Fe-4S</keyword>
<organism evidence="17">
    <name type="scientific">uncultured Campylobacterales bacterium</name>
    <dbReference type="NCBI Taxonomy" id="352960"/>
    <lineage>
        <taxon>Bacteria</taxon>
        <taxon>Pseudomonadati</taxon>
        <taxon>Campylobacterota</taxon>
        <taxon>Epsilonproteobacteria</taxon>
        <taxon>Campylobacterales</taxon>
        <taxon>environmental samples</taxon>
    </lineage>
</organism>
<dbReference type="SUPFAM" id="SSF102114">
    <property type="entry name" value="Radical SAM enzymes"/>
    <property type="match status" value="1"/>
</dbReference>
<dbReference type="InterPro" id="IPR006638">
    <property type="entry name" value="Elp3/MiaA/NifB-like_rSAM"/>
</dbReference>
<dbReference type="InterPro" id="IPR005839">
    <property type="entry name" value="Methylthiotransferase"/>
</dbReference>
<dbReference type="InterPro" id="IPR023404">
    <property type="entry name" value="rSAM_horseshoe"/>
</dbReference>
<dbReference type="GO" id="GO:0005829">
    <property type="term" value="C:cytosol"/>
    <property type="evidence" value="ECO:0007669"/>
    <property type="project" value="TreeGrafter"/>
</dbReference>
<reference evidence="17" key="1">
    <citation type="submission" date="2020-01" db="EMBL/GenBank/DDBJ databases">
        <authorList>
            <person name="Meier V. D."/>
            <person name="Meier V D."/>
        </authorList>
    </citation>
    <scope>NUCLEOTIDE SEQUENCE</scope>
    <source>
        <strain evidence="17">HLG_WM_MAG_12</strain>
    </source>
</reference>
<protein>
    <recommendedName>
        <fullName evidence="11">tRNA-2-methylthio-N(6)-dimethylallyladenosine synthase</fullName>
        <ecNumber evidence="10">2.8.4.3</ecNumber>
    </recommendedName>
    <alternativeName>
        <fullName evidence="13">(Dimethylallyl)adenosine tRNA methylthiotransferase MiaB</fullName>
    </alternativeName>
    <alternativeName>
        <fullName evidence="12">tRNA-i(6)A37 methylthiotransferase</fullName>
    </alternativeName>
</protein>
<keyword evidence="9" id="KW-0411">Iron-sulfur</keyword>
<evidence type="ECO:0000259" key="16">
    <source>
        <dbReference type="PROSITE" id="PS51918"/>
    </source>
</evidence>
<evidence type="ECO:0000256" key="8">
    <source>
        <dbReference type="ARBA" id="ARBA00023004"/>
    </source>
</evidence>
<dbReference type="NCBIfam" id="TIGR00089">
    <property type="entry name" value="MiaB/RimO family radical SAM methylthiotransferase"/>
    <property type="match status" value="1"/>
</dbReference>
<dbReference type="Pfam" id="PF00919">
    <property type="entry name" value="UPF0004"/>
    <property type="match status" value="1"/>
</dbReference>
<dbReference type="Gene3D" id="3.40.50.12160">
    <property type="entry name" value="Methylthiotransferase, N-terminal domain"/>
    <property type="match status" value="1"/>
</dbReference>
<dbReference type="PANTHER" id="PTHR43020:SF2">
    <property type="entry name" value="MITOCHONDRIAL TRNA METHYLTHIOTRANSFERASE CDK5RAP1"/>
    <property type="match status" value="1"/>
</dbReference>
<accession>A0A6S6SB96</accession>
<evidence type="ECO:0000313" key="17">
    <source>
        <dbReference type="EMBL" id="CAA6802374.1"/>
    </source>
</evidence>
<dbReference type="SFLD" id="SFLDG01061">
    <property type="entry name" value="methylthiotransferase"/>
    <property type="match status" value="1"/>
</dbReference>
<name>A0A6S6SB96_9BACT</name>
<dbReference type="FunFam" id="3.40.50.12160:FF:000003">
    <property type="entry name" value="CDK5 regulatory subunit-associated protein 1"/>
    <property type="match status" value="1"/>
</dbReference>
<dbReference type="InterPro" id="IPR020612">
    <property type="entry name" value="Methylthiotransferase_CS"/>
</dbReference>
<evidence type="ECO:0000256" key="7">
    <source>
        <dbReference type="ARBA" id="ARBA00022723"/>
    </source>
</evidence>
<sequence length="436" mass="49097">MEQKLKKMYIQTLGCAMNTKDTEHILAELNQKENYKQTDDPKDADLIMINTCSIREKPVQKLFSEIGVYKKIRKEGSKLGVCGCTASHLGQDIIKRAPIVDFVLGARNVSKITEAIKTPKFVAVDITNDESEYEFATNNSSPYKAYVNISSGCDKRCTYCIVPNTRGVEISIPPQIIINEIKSSVANGAKEIFLLGQNVNNYGQFTNKELPKMDFTDLLKTISEIDGVERIRFTSPHPLHMGEKFLQEFANNPKIAKNMHMPLQSGSTSLLKSMKRGYSKEWFIKVASRLKELCPEATISTDIIVGFPGESDADFEDSLDVIRQVGFSQIFSFKYSPRPHTPAQDFEDQVPNELASARLLKLQNLHKEMLDELMPTKLNSTCKVYFDQLKSDGYIAGRTDDNFLVKLKCSDDSVLGTIRDVKIIETKRMDMVGELA</sequence>
<dbReference type="PROSITE" id="PS51918">
    <property type="entry name" value="RADICAL_SAM"/>
    <property type="match status" value="1"/>
</dbReference>
<keyword evidence="5 17" id="KW-0808">Transferase</keyword>
<dbReference type="PROSITE" id="PS51449">
    <property type="entry name" value="MTTASE_N"/>
    <property type="match status" value="1"/>
</dbReference>
<evidence type="ECO:0000256" key="11">
    <source>
        <dbReference type="ARBA" id="ARBA00068570"/>
    </source>
</evidence>
<dbReference type="InterPro" id="IPR002792">
    <property type="entry name" value="TRAM_dom"/>
</dbReference>
<feature type="domain" description="TRAM" evidence="14">
    <location>
        <begin position="375"/>
        <end position="436"/>
    </location>
</feature>
<dbReference type="AlphaFoldDB" id="A0A6S6SB96"/>
<comment type="function">
    <text evidence="2">Catalyzes the methylthiolation of N6-(dimethylallyl)adenosine (i(6)A), leading to the formation of 2-methylthio-N6-(dimethylallyl)adenosine (ms(2)i(6)A) at position 37 in tRNAs that read codons beginning with uridine.</text>
</comment>
<keyword evidence="6" id="KW-0949">S-adenosyl-L-methionine</keyword>
<evidence type="ECO:0000256" key="4">
    <source>
        <dbReference type="ARBA" id="ARBA00022490"/>
    </source>
</evidence>
<evidence type="ECO:0000259" key="15">
    <source>
        <dbReference type="PROSITE" id="PS51449"/>
    </source>
</evidence>
<evidence type="ECO:0000256" key="1">
    <source>
        <dbReference type="ARBA" id="ARBA00001966"/>
    </source>
</evidence>
<dbReference type="PROSITE" id="PS01278">
    <property type="entry name" value="MTTASE_RADICAL"/>
    <property type="match status" value="1"/>
</dbReference>
<evidence type="ECO:0000256" key="9">
    <source>
        <dbReference type="ARBA" id="ARBA00023014"/>
    </source>
</evidence>
<dbReference type="InterPro" id="IPR006463">
    <property type="entry name" value="MiaB_methiolase"/>
</dbReference>
<dbReference type="EMBL" id="CACVAW010000009">
    <property type="protein sequence ID" value="CAA6802374.1"/>
    <property type="molecule type" value="Genomic_DNA"/>
</dbReference>
<dbReference type="InterPro" id="IPR058240">
    <property type="entry name" value="rSAM_sf"/>
</dbReference>
<dbReference type="Pfam" id="PF04055">
    <property type="entry name" value="Radical_SAM"/>
    <property type="match status" value="1"/>
</dbReference>
<dbReference type="GO" id="GO:0035597">
    <property type="term" value="F:tRNA-2-methylthio-N(6)-dimethylallyladenosine(37) synthase activity"/>
    <property type="evidence" value="ECO:0007669"/>
    <property type="project" value="UniProtKB-EC"/>
</dbReference>
<dbReference type="SFLD" id="SFLDG01082">
    <property type="entry name" value="B12-binding_domain_containing"/>
    <property type="match status" value="1"/>
</dbReference>
<evidence type="ECO:0000256" key="2">
    <source>
        <dbReference type="ARBA" id="ARBA00003234"/>
    </source>
</evidence>
<dbReference type="InterPro" id="IPR007197">
    <property type="entry name" value="rSAM"/>
</dbReference>
<evidence type="ECO:0000259" key="14">
    <source>
        <dbReference type="PROSITE" id="PS50926"/>
    </source>
</evidence>
<dbReference type="PANTHER" id="PTHR43020">
    <property type="entry name" value="CDK5 REGULATORY SUBUNIT-ASSOCIATED PROTEIN 1"/>
    <property type="match status" value="1"/>
</dbReference>
<feature type="domain" description="Radical SAM core" evidence="16">
    <location>
        <begin position="139"/>
        <end position="372"/>
    </location>
</feature>
<evidence type="ECO:0000256" key="5">
    <source>
        <dbReference type="ARBA" id="ARBA00022679"/>
    </source>
</evidence>
<dbReference type="SMART" id="SM00729">
    <property type="entry name" value="Elp3"/>
    <property type="match status" value="1"/>
</dbReference>
<dbReference type="Gene3D" id="3.80.30.20">
    <property type="entry name" value="tm_1862 like domain"/>
    <property type="match status" value="1"/>
</dbReference>
<evidence type="ECO:0000256" key="3">
    <source>
        <dbReference type="ARBA" id="ARBA00022485"/>
    </source>
</evidence>
<dbReference type="GO" id="GO:0046872">
    <property type="term" value="F:metal ion binding"/>
    <property type="evidence" value="ECO:0007669"/>
    <property type="project" value="UniProtKB-KW"/>
</dbReference>